<sequence>MSVVSDVEMAQEEVFSGPMSESIPSSVASFAHRRMRHDSVVSFSYLRDDDDSFEQPEDEEAVEAVEDEVGISPEFADDAEHQLDFPVSPSKSRRRSLLSRTSVEEPLLSRHDSAKSHISGQRVGGRISQRVYLVTEDLTIVIAGFSTRTSGYIAYLALCILTFGIAYLVFRWAPKLRLRLLGRPSQLHECEWVAIEDQWNRLAVLPVHKTPYGRPLSTVFGVEKPLYAASELDDDNDPIMSILRSLDYRYLRFFYHPIEDKFVLVNSWKDPLWTNVKVMRNGLDADERDSREEVFGQNLIDIEQKSVAQLLVDEVSELFQ</sequence>
<dbReference type="Pfam" id="PF12409">
    <property type="entry name" value="P5-ATPase"/>
    <property type="match status" value="1"/>
</dbReference>
<comment type="catalytic activity">
    <reaction evidence="8">
        <text>ATP + H2O = ADP + phosphate + H(+)</text>
        <dbReference type="Rhea" id="RHEA:13065"/>
        <dbReference type="ChEBI" id="CHEBI:15377"/>
        <dbReference type="ChEBI" id="CHEBI:15378"/>
        <dbReference type="ChEBI" id="CHEBI:30616"/>
        <dbReference type="ChEBI" id="CHEBI:43474"/>
        <dbReference type="ChEBI" id="CHEBI:456216"/>
    </reaction>
</comment>
<evidence type="ECO:0000256" key="1">
    <source>
        <dbReference type="ARBA" id="ARBA00004141"/>
    </source>
</evidence>
<comment type="caution">
    <text evidence="8">Lacks conserved residue(s) required for the propagation of feature annotation.</text>
</comment>
<evidence type="ECO:0000256" key="8">
    <source>
        <dbReference type="RuleBase" id="RU362082"/>
    </source>
</evidence>
<evidence type="ECO:0000256" key="7">
    <source>
        <dbReference type="ARBA" id="ARBA00022967"/>
    </source>
</evidence>
<keyword evidence="8" id="KW-0812">Transmembrane</keyword>
<evidence type="ECO:0000256" key="5">
    <source>
        <dbReference type="ARBA" id="ARBA00022840"/>
    </source>
</evidence>
<dbReference type="InterPro" id="IPR047819">
    <property type="entry name" value="P5A-ATPase_N"/>
</dbReference>
<keyword evidence="8" id="KW-0472">Membrane</keyword>
<dbReference type="EMBL" id="JAVDPF010000001">
    <property type="protein sequence ID" value="KAL1886356.1"/>
    <property type="molecule type" value="Genomic_DNA"/>
</dbReference>
<comment type="caution">
    <text evidence="10">The sequence shown here is derived from an EMBL/GenBank/DDBJ whole genome shotgun (WGS) entry which is preliminary data.</text>
</comment>
<reference evidence="10 11" key="1">
    <citation type="journal article" date="2024" name="IMA Fungus">
        <title>IMA Genome - F19 : A genome assembly and annotation guide to empower mycologists, including annotated draft genome sequences of Ceratocystis pirilliformis, Diaporthe australafricana, Fusarium ophioides, Paecilomyces lecythidis, and Sporothrix stenoceras.</title>
        <authorList>
            <person name="Aylward J."/>
            <person name="Wilson A.M."/>
            <person name="Visagie C.M."/>
            <person name="Spraker J."/>
            <person name="Barnes I."/>
            <person name="Buitendag C."/>
            <person name="Ceriani C."/>
            <person name="Del Mar Angel L."/>
            <person name="du Plessis D."/>
            <person name="Fuchs T."/>
            <person name="Gasser K."/>
            <person name="Kramer D."/>
            <person name="Li W."/>
            <person name="Munsamy K."/>
            <person name="Piso A."/>
            <person name="Price J.L."/>
            <person name="Sonnekus B."/>
            <person name="Thomas C."/>
            <person name="van der Nest A."/>
            <person name="van Dijk A."/>
            <person name="van Heerden A."/>
            <person name="van Vuuren N."/>
            <person name="Yilmaz N."/>
            <person name="Duong T.A."/>
            <person name="van der Merwe N.A."/>
            <person name="Wingfield M.J."/>
            <person name="Wingfield B.D."/>
        </authorList>
    </citation>
    <scope>NUCLEOTIDE SEQUENCE [LARGE SCALE GENOMIC DNA]</scope>
    <source>
        <strain evidence="10 11">CMW 18167</strain>
    </source>
</reference>
<feature type="domain" description="P5B-type ATPase N-terminal" evidence="9">
    <location>
        <begin position="136"/>
        <end position="256"/>
    </location>
</feature>
<evidence type="ECO:0000313" key="10">
    <source>
        <dbReference type="EMBL" id="KAL1886356.1"/>
    </source>
</evidence>
<comment type="similarity">
    <text evidence="8">Belongs to the cation transport ATPase (P-type) (TC 3.A.3) family. Type V subfamily.</text>
</comment>
<evidence type="ECO:0000256" key="3">
    <source>
        <dbReference type="ARBA" id="ARBA00022723"/>
    </source>
</evidence>
<organism evidence="10 11">
    <name type="scientific">Paecilomyces lecythidis</name>
    <dbReference type="NCBI Taxonomy" id="3004212"/>
    <lineage>
        <taxon>Eukaryota</taxon>
        <taxon>Fungi</taxon>
        <taxon>Dikarya</taxon>
        <taxon>Ascomycota</taxon>
        <taxon>Pezizomycotina</taxon>
        <taxon>Eurotiomycetes</taxon>
        <taxon>Eurotiomycetidae</taxon>
        <taxon>Eurotiales</taxon>
        <taxon>Thermoascaceae</taxon>
        <taxon>Paecilomyces</taxon>
    </lineage>
</organism>
<dbReference type="EC" id="7.2.2.-" evidence="8"/>
<keyword evidence="2" id="KW-0597">Phosphoprotein</keyword>
<evidence type="ECO:0000256" key="6">
    <source>
        <dbReference type="ARBA" id="ARBA00022842"/>
    </source>
</evidence>
<dbReference type="Proteomes" id="UP001583193">
    <property type="component" value="Unassembled WGS sequence"/>
</dbReference>
<keyword evidence="4 8" id="KW-0547">Nucleotide-binding</keyword>
<gene>
    <name evidence="10" type="ORF">Plec18167_000286</name>
</gene>
<keyword evidence="7 8" id="KW-1278">Translocase</keyword>
<dbReference type="PANTHER" id="PTHR45630:SF8">
    <property type="entry name" value="CATION-TRANSPORTING ATPASE"/>
    <property type="match status" value="1"/>
</dbReference>
<evidence type="ECO:0000259" key="9">
    <source>
        <dbReference type="Pfam" id="PF12409"/>
    </source>
</evidence>
<protein>
    <recommendedName>
        <fullName evidence="8">Cation-transporting ATPase</fullName>
        <ecNumber evidence="8">7.2.2.-</ecNumber>
    </recommendedName>
</protein>
<keyword evidence="6 8" id="KW-0460">Magnesium</keyword>
<feature type="transmembrane region" description="Helical" evidence="8">
    <location>
        <begin position="152"/>
        <end position="170"/>
    </location>
</feature>
<keyword evidence="3 8" id="KW-0479">Metal-binding</keyword>
<dbReference type="InterPro" id="IPR006544">
    <property type="entry name" value="P-type_TPase_V"/>
</dbReference>
<keyword evidence="5 8" id="KW-0067">ATP-binding</keyword>
<name>A0ABR3YDG8_9EURO</name>
<dbReference type="PANTHER" id="PTHR45630">
    <property type="entry name" value="CATION-TRANSPORTING ATPASE-RELATED"/>
    <property type="match status" value="1"/>
</dbReference>
<evidence type="ECO:0000256" key="4">
    <source>
        <dbReference type="ARBA" id="ARBA00022741"/>
    </source>
</evidence>
<proteinExistence type="inferred from homology"/>
<keyword evidence="8" id="KW-1133">Transmembrane helix</keyword>
<accession>A0ABR3YDG8</accession>
<evidence type="ECO:0000256" key="2">
    <source>
        <dbReference type="ARBA" id="ARBA00022553"/>
    </source>
</evidence>
<comment type="subcellular location">
    <subcellularLocation>
        <location evidence="1 8">Membrane</location>
        <topology evidence="1 8">Multi-pass membrane protein</topology>
    </subcellularLocation>
</comment>
<keyword evidence="11" id="KW-1185">Reference proteome</keyword>
<evidence type="ECO:0000313" key="11">
    <source>
        <dbReference type="Proteomes" id="UP001583193"/>
    </source>
</evidence>